<dbReference type="OrthoDB" id="512662at2759"/>
<evidence type="ECO:0000313" key="3">
    <source>
        <dbReference type="Proteomes" id="UP000604046"/>
    </source>
</evidence>
<dbReference type="Pfam" id="PF13508">
    <property type="entry name" value="Acetyltransf_7"/>
    <property type="match status" value="1"/>
</dbReference>
<dbReference type="PROSITE" id="PS51186">
    <property type="entry name" value="GNAT"/>
    <property type="match status" value="1"/>
</dbReference>
<dbReference type="PANTHER" id="PTHR42791">
    <property type="entry name" value="GNAT FAMILY ACETYLTRANSFERASE"/>
    <property type="match status" value="1"/>
</dbReference>
<dbReference type="SUPFAM" id="SSF55729">
    <property type="entry name" value="Acyl-CoA N-acyltransferases (Nat)"/>
    <property type="match status" value="1"/>
</dbReference>
<dbReference type="Gene3D" id="3.40.630.30">
    <property type="match status" value="1"/>
</dbReference>
<dbReference type="GO" id="GO:0016747">
    <property type="term" value="F:acyltransferase activity, transferring groups other than amino-acyl groups"/>
    <property type="evidence" value="ECO:0007669"/>
    <property type="project" value="InterPro"/>
</dbReference>
<name>A0A812I3P4_9DINO</name>
<sequence>MDAVGLRFLPKEEEMSLAADITAVAFAESPFYSYIFQEPSTRVNALTWLFKQNFRMRANQGVLRGAFSGEKMVCCFLLVPENAAPVTFWDMLRHGLLEMPFRFGLSSVRRMLAVMQWTDKSLDALKQEHPKHFLLERMVVLPDCQGQGIGTAALTMALKEADGSGRAVILTTQLERNVVFYQRLGFQVVNDETFAGDGMQIRCWTMLRCSEPACPAPVS</sequence>
<reference evidence="2" key="1">
    <citation type="submission" date="2021-02" db="EMBL/GenBank/DDBJ databases">
        <authorList>
            <person name="Dougan E. K."/>
            <person name="Rhodes N."/>
            <person name="Thang M."/>
            <person name="Chan C."/>
        </authorList>
    </citation>
    <scope>NUCLEOTIDE SEQUENCE</scope>
</reference>
<dbReference type="Proteomes" id="UP000604046">
    <property type="component" value="Unassembled WGS sequence"/>
</dbReference>
<dbReference type="InterPro" id="IPR052523">
    <property type="entry name" value="Trichothecene_AcTrans"/>
</dbReference>
<protein>
    <submittedName>
        <fullName evidence="2">Pac protein</fullName>
    </submittedName>
</protein>
<feature type="domain" description="N-acetyltransferase" evidence="1">
    <location>
        <begin position="76"/>
        <end position="204"/>
    </location>
</feature>
<dbReference type="EMBL" id="CAJNDS010000169">
    <property type="protein sequence ID" value="CAE6973337.1"/>
    <property type="molecule type" value="Genomic_DNA"/>
</dbReference>
<keyword evidence="3" id="KW-1185">Reference proteome</keyword>
<dbReference type="AlphaFoldDB" id="A0A812I3P4"/>
<organism evidence="2 3">
    <name type="scientific">Symbiodinium natans</name>
    <dbReference type="NCBI Taxonomy" id="878477"/>
    <lineage>
        <taxon>Eukaryota</taxon>
        <taxon>Sar</taxon>
        <taxon>Alveolata</taxon>
        <taxon>Dinophyceae</taxon>
        <taxon>Suessiales</taxon>
        <taxon>Symbiodiniaceae</taxon>
        <taxon>Symbiodinium</taxon>
    </lineage>
</organism>
<evidence type="ECO:0000313" key="2">
    <source>
        <dbReference type="EMBL" id="CAE6973337.1"/>
    </source>
</evidence>
<evidence type="ECO:0000259" key="1">
    <source>
        <dbReference type="PROSITE" id="PS51186"/>
    </source>
</evidence>
<dbReference type="CDD" id="cd04301">
    <property type="entry name" value="NAT_SF"/>
    <property type="match status" value="1"/>
</dbReference>
<dbReference type="InterPro" id="IPR000182">
    <property type="entry name" value="GNAT_dom"/>
</dbReference>
<comment type="caution">
    <text evidence="2">The sequence shown here is derived from an EMBL/GenBank/DDBJ whole genome shotgun (WGS) entry which is preliminary data.</text>
</comment>
<proteinExistence type="predicted"/>
<dbReference type="PANTHER" id="PTHR42791:SF1">
    <property type="entry name" value="N-ACETYLTRANSFERASE DOMAIN-CONTAINING PROTEIN"/>
    <property type="match status" value="1"/>
</dbReference>
<accession>A0A812I3P4</accession>
<gene>
    <name evidence="2" type="primary">pac</name>
    <name evidence="2" type="ORF">SNAT2548_LOCUS2804</name>
</gene>
<dbReference type="InterPro" id="IPR016181">
    <property type="entry name" value="Acyl_CoA_acyltransferase"/>
</dbReference>